<dbReference type="RefSeq" id="YP_009448998.1">
    <property type="nucleotide sequence ID" value="NC_036594.1"/>
</dbReference>
<dbReference type="KEGG" id="vg:35382619"/>
<keyword evidence="1" id="KW-0418">Kinase</keyword>
<sequence>MEFMDVLLDNINVSSFVQTMTTIQNLFSTYTNSPILLLSKDPIFLYKYVNEYPKKVKNIAGRALLVNEKFVYKDEYDDNANFLTFITNLFAKVCGLNVANILLCKPKYLITQKLHVSNNKLRSNYEIENNNDKLLQIIEYLPYWSDYSNEHGRSNNFIKELAEILAFDLVVSNADRFLFIFRYFDNIIYKDDPEYEQMEIFDDPPINEGNFGFVGNKLYALDHRANSDIEQIIKLHNLLNDENINVCSELVSQYFKLNEMETILFNSILKNKIIDNLDKFPSFAKLHKWVTSQKPL</sequence>
<dbReference type="Proteomes" id="UP000236316">
    <property type="component" value="Segment"/>
</dbReference>
<keyword evidence="2" id="KW-1185">Reference proteome</keyword>
<dbReference type="GeneID" id="35382619"/>
<dbReference type="EMBL" id="LT906555">
    <property type="protein sequence ID" value="SNW62696.1"/>
    <property type="molecule type" value="Genomic_DNA"/>
</dbReference>
<reference evidence="1" key="1">
    <citation type="submission" date="2017-08" db="EMBL/GenBank/DDBJ databases">
        <authorList>
            <consortium name="Urmite Genomes"/>
        </authorList>
    </citation>
    <scope>NUCLEOTIDE SEQUENCE [LARGE SCALE GENOMIC DNA]</scope>
    <source>
        <strain evidence="1">IHUMI-LCC2</strain>
    </source>
</reference>
<evidence type="ECO:0000313" key="1">
    <source>
        <dbReference type="EMBL" id="SNW62696.1"/>
    </source>
</evidence>
<name>A0A2I2L599_9VIRU</name>
<proteinExistence type="predicted"/>
<dbReference type="GO" id="GO:0016301">
    <property type="term" value="F:kinase activity"/>
    <property type="evidence" value="ECO:0007669"/>
    <property type="project" value="UniProtKB-KW"/>
</dbReference>
<keyword evidence="1" id="KW-0808">Transferase</keyword>
<organism evidence="1">
    <name type="scientific">Orpheovirus IHUMI-LCC2</name>
    <dbReference type="NCBI Taxonomy" id="2023057"/>
    <lineage>
        <taxon>Viruses</taxon>
        <taxon>Varidnaviria</taxon>
        <taxon>Bamfordvirae</taxon>
        <taxon>Nucleocytoviricota</taxon>
        <taxon>Megaviricetes</taxon>
        <taxon>Pimascovirales</taxon>
        <taxon>Ocovirineae</taxon>
        <taxon>Orpheoviridae</taxon>
        <taxon>Alphaorpheovirus</taxon>
        <taxon>Alphaorpheovirus massiliense</taxon>
    </lineage>
</organism>
<gene>
    <name evidence="1" type="ORF">ORPV_792</name>
</gene>
<accession>A0A2I2L599</accession>
<protein>
    <submittedName>
        <fullName evidence="1">Actin-Fragmin Kinase domain-containing protein</fullName>
    </submittedName>
</protein>
<evidence type="ECO:0000313" key="2">
    <source>
        <dbReference type="Proteomes" id="UP000236316"/>
    </source>
</evidence>